<keyword evidence="1" id="KW-0472">Membrane</keyword>
<evidence type="ECO:0000256" key="1">
    <source>
        <dbReference type="SAM" id="Phobius"/>
    </source>
</evidence>
<dbReference type="RefSeq" id="WP_109307439.1">
    <property type="nucleotide sequence ID" value="NZ_BJUF01000076.1"/>
</dbReference>
<dbReference type="Pfam" id="PF14340">
    <property type="entry name" value="DUF4395"/>
    <property type="match status" value="1"/>
</dbReference>
<dbReference type="AlphaFoldDB" id="A0A2U3AFC3"/>
<keyword evidence="4" id="KW-1185">Reference proteome</keyword>
<dbReference type="EMBL" id="QFVR01000037">
    <property type="protein sequence ID" value="PWI23246.1"/>
    <property type="molecule type" value="Genomic_DNA"/>
</dbReference>
<feature type="transmembrane region" description="Helical" evidence="1">
    <location>
        <begin position="110"/>
        <end position="130"/>
    </location>
</feature>
<organism evidence="3 4">
    <name type="scientific">Kurthia sibirica</name>
    <dbReference type="NCBI Taxonomy" id="202750"/>
    <lineage>
        <taxon>Bacteria</taxon>
        <taxon>Bacillati</taxon>
        <taxon>Bacillota</taxon>
        <taxon>Bacilli</taxon>
        <taxon>Bacillales</taxon>
        <taxon>Caryophanaceae</taxon>
        <taxon>Kurthia</taxon>
    </lineage>
</organism>
<dbReference type="PIRSF" id="PIRSF030042">
    <property type="entry name" value="UCP030042"/>
    <property type="match status" value="1"/>
</dbReference>
<comment type="caution">
    <text evidence="3">The sequence shown here is derived from an EMBL/GenBank/DDBJ whole genome shotgun (WGS) entry which is preliminary data.</text>
</comment>
<name>A0A2U3AFC3_9BACL</name>
<proteinExistence type="predicted"/>
<keyword evidence="1" id="KW-0812">Transmembrane</keyword>
<keyword evidence="1" id="KW-1133">Transmembrane helix</keyword>
<evidence type="ECO:0000313" key="3">
    <source>
        <dbReference type="EMBL" id="PWI23246.1"/>
    </source>
</evidence>
<feature type="transmembrane region" description="Helical" evidence="1">
    <location>
        <begin position="78"/>
        <end position="104"/>
    </location>
</feature>
<feature type="domain" description="DUF4395" evidence="2">
    <location>
        <begin position="7"/>
        <end position="131"/>
    </location>
</feature>
<dbReference type="InterPro" id="IPR016942">
    <property type="entry name" value="UCP030042"/>
</dbReference>
<evidence type="ECO:0000259" key="2">
    <source>
        <dbReference type="Pfam" id="PF14340"/>
    </source>
</evidence>
<dbReference type="Proteomes" id="UP000245938">
    <property type="component" value="Unassembled WGS sequence"/>
</dbReference>
<feature type="transmembrane region" description="Helical" evidence="1">
    <location>
        <begin position="35"/>
        <end position="57"/>
    </location>
</feature>
<protein>
    <submittedName>
        <fullName evidence="3">DUF4395 domain-containing protein</fullName>
    </submittedName>
</protein>
<reference evidence="3 4" key="1">
    <citation type="submission" date="2018-05" db="EMBL/GenBank/DDBJ databases">
        <title>Kurthia sibirica genome sequence.</title>
        <authorList>
            <person name="Maclea K.S."/>
            <person name="Goen A.E."/>
        </authorList>
    </citation>
    <scope>NUCLEOTIDE SEQUENCE [LARGE SCALE GENOMIC DNA]</scope>
    <source>
        <strain evidence="3 4">ATCC 49154</strain>
    </source>
</reference>
<evidence type="ECO:0000313" key="4">
    <source>
        <dbReference type="Proteomes" id="UP000245938"/>
    </source>
</evidence>
<gene>
    <name evidence="3" type="ORF">DEX24_16275</name>
</gene>
<dbReference type="InterPro" id="IPR025508">
    <property type="entry name" value="DUF4395"/>
</dbReference>
<accession>A0A2U3AFC3</accession>
<dbReference type="OrthoDB" id="2376580at2"/>
<sequence length="142" mass="15963">MSKPLSIPRPLVRVNQWTILLSALSALIFQSPWLLAIPLTANLLGLFFNFNPFMKLARLFLKKNPSEYIPEDITQQKFNSIIAISCLTIGLIGFITGVSIIGYLFTTMVILASGIAILGFCIGCFLFFQIKQFKYRIKKQAV</sequence>